<dbReference type="Proteomes" id="UP001180724">
    <property type="component" value="Unassembled WGS sequence"/>
</dbReference>
<reference evidence="2" key="1">
    <citation type="submission" date="2024-05" db="EMBL/GenBank/DDBJ databases">
        <title>30 novel species of actinomycetes from the DSMZ collection.</title>
        <authorList>
            <person name="Nouioui I."/>
        </authorList>
    </citation>
    <scope>NUCLEOTIDE SEQUENCE</scope>
    <source>
        <strain evidence="2">DSM 40712</strain>
    </source>
</reference>
<protein>
    <submittedName>
        <fullName evidence="2">Transcription factor jumonji</fullName>
    </submittedName>
</protein>
<gene>
    <name evidence="2" type="ORF">RM812_08335</name>
</gene>
<evidence type="ECO:0000313" key="2">
    <source>
        <dbReference type="EMBL" id="MDT0610235.1"/>
    </source>
</evidence>
<dbReference type="InterPro" id="IPR003347">
    <property type="entry name" value="JmjC_dom"/>
</dbReference>
<dbReference type="CDD" id="cd02208">
    <property type="entry name" value="cupin_RmlC-like"/>
    <property type="match status" value="1"/>
</dbReference>
<dbReference type="InterPro" id="IPR050910">
    <property type="entry name" value="JMJD6_ArgDemeth/LysHydrox"/>
</dbReference>
<dbReference type="PANTHER" id="PTHR12480">
    <property type="entry name" value="ARGININE DEMETHYLASE AND LYSYL-HYDROXYLASE JMJD"/>
    <property type="match status" value="1"/>
</dbReference>
<evidence type="ECO:0000259" key="1">
    <source>
        <dbReference type="PROSITE" id="PS51184"/>
    </source>
</evidence>
<dbReference type="PANTHER" id="PTHR12480:SF6">
    <property type="entry name" value="2-OXOGLUTARATE AND IRON-DEPENDENT OXYGENASE JMJD4"/>
    <property type="match status" value="1"/>
</dbReference>
<feature type="domain" description="JmjC" evidence="1">
    <location>
        <begin position="88"/>
        <end position="236"/>
    </location>
</feature>
<organism evidence="2 3">
    <name type="scientific">Streptomyces lancefieldiae</name>
    <dbReference type="NCBI Taxonomy" id="3075520"/>
    <lineage>
        <taxon>Bacteria</taxon>
        <taxon>Bacillati</taxon>
        <taxon>Actinomycetota</taxon>
        <taxon>Actinomycetes</taxon>
        <taxon>Kitasatosporales</taxon>
        <taxon>Streptomycetaceae</taxon>
        <taxon>Streptomyces</taxon>
    </lineage>
</organism>
<evidence type="ECO:0000313" key="3">
    <source>
        <dbReference type="Proteomes" id="UP001180724"/>
    </source>
</evidence>
<dbReference type="PROSITE" id="PS51184">
    <property type="entry name" value="JMJC"/>
    <property type="match status" value="1"/>
</dbReference>
<dbReference type="RefSeq" id="WP_311571746.1">
    <property type="nucleotide sequence ID" value="NZ_JAVRFH010000006.1"/>
</dbReference>
<dbReference type="SUPFAM" id="SSF51197">
    <property type="entry name" value="Clavaminate synthase-like"/>
    <property type="match status" value="1"/>
</dbReference>
<dbReference type="SMART" id="SM00558">
    <property type="entry name" value="JmjC"/>
    <property type="match status" value="1"/>
</dbReference>
<dbReference type="EMBL" id="JAVRFH010000006">
    <property type="protein sequence ID" value="MDT0610235.1"/>
    <property type="molecule type" value="Genomic_DNA"/>
</dbReference>
<keyword evidence="3" id="KW-1185">Reference proteome</keyword>
<dbReference type="Gene3D" id="2.60.120.650">
    <property type="entry name" value="Cupin"/>
    <property type="match status" value="1"/>
</dbReference>
<name>A0ABU3AKB2_9ACTN</name>
<proteinExistence type="predicted"/>
<sequence length="260" mass="28487">MSIPSTPDAPADVGATDLLDLLCGAEPALLRGAGRHWPVFAALSEENLRAHGDRLVEAEDRDHRPVTVSLDEVLDDMRAARPQGLYLRHQVLSRFDPALPALVPGEVRRLNWLLALEPDARPDWSWLMIGAAATSSPLHVDVMASAAWNLLCTGAKRWTFHPPERAEEWRLLPPGCATDTHDPRPREFVQEPGDIVVTPSGWAHEVHNVTGSIAVTSNFINRSNMDFALRYFGLTGDTDAYDVLVAVGAAFARHEEGGGR</sequence>
<comment type="caution">
    <text evidence="2">The sequence shown here is derived from an EMBL/GenBank/DDBJ whole genome shotgun (WGS) entry which is preliminary data.</text>
</comment>
<accession>A0ABU3AKB2</accession>
<dbReference type="Pfam" id="PF02373">
    <property type="entry name" value="JmjC"/>
    <property type="match status" value="1"/>
</dbReference>